<evidence type="ECO:0000313" key="3">
    <source>
        <dbReference type="EMBL" id="QPB43560.1"/>
    </source>
</evidence>
<protein>
    <submittedName>
        <fullName evidence="3">DUF2489 domain-containing protein</fullName>
    </submittedName>
</protein>
<dbReference type="Pfam" id="PF10675">
    <property type="entry name" value="DUF2489"/>
    <property type="match status" value="1"/>
</dbReference>
<name>A0ABX6V1X6_9PAST</name>
<keyword evidence="1" id="KW-0472">Membrane</keyword>
<reference evidence="3 4" key="1">
    <citation type="submission" date="2020-10" db="EMBL/GenBank/DDBJ databases">
        <title>Genome Sequencing of Rodentibacter spp. strain DSM111151.</title>
        <authorList>
            <person name="Benga L."/>
            <person name="Lautwein T."/>
        </authorList>
    </citation>
    <scope>NUCLEOTIDE SEQUENCE [LARGE SCALE GENOMIC DNA]</scope>
    <source>
        <strain evidence="3 4">DSM 111151</strain>
    </source>
</reference>
<evidence type="ECO:0000313" key="4">
    <source>
        <dbReference type="Proteomes" id="UP000663069"/>
    </source>
</evidence>
<dbReference type="RefSeq" id="WP_194813116.1">
    <property type="nucleotide sequence ID" value="NZ_CP063056.1"/>
</dbReference>
<feature type="domain" description="DUF2489" evidence="2">
    <location>
        <begin position="14"/>
        <end position="137"/>
    </location>
</feature>
<gene>
    <name evidence="3" type="ORF">IHV77_05660</name>
</gene>
<keyword evidence="1" id="KW-0812">Transmembrane</keyword>
<organism evidence="3 4">
    <name type="scientific">Rodentibacter haemolyticus</name>
    <dbReference type="NCBI Taxonomy" id="2778911"/>
    <lineage>
        <taxon>Bacteria</taxon>
        <taxon>Pseudomonadati</taxon>
        <taxon>Pseudomonadota</taxon>
        <taxon>Gammaproteobacteria</taxon>
        <taxon>Pasteurellales</taxon>
        <taxon>Pasteurellaceae</taxon>
        <taxon>Rodentibacter</taxon>
    </lineage>
</organism>
<evidence type="ECO:0000259" key="2">
    <source>
        <dbReference type="Pfam" id="PF10675"/>
    </source>
</evidence>
<sequence length="147" mass="17011">MILTITLIFSAIVIIGLSWYALRLLKQLKQQQQIISQAKTARTIRLKESIEIIARAMQSKECNHSEGVIRLAMLLMPFGKNLQPYPAMAELHEIVRDMPTHEARKELEKKVRFRLDLERESAEARLEQGIIKELHQLLDDVKQLGEI</sequence>
<dbReference type="EMBL" id="CP063056">
    <property type="protein sequence ID" value="QPB43560.1"/>
    <property type="molecule type" value="Genomic_DNA"/>
</dbReference>
<keyword evidence="1" id="KW-1133">Transmembrane helix</keyword>
<dbReference type="Proteomes" id="UP000663069">
    <property type="component" value="Chromosome"/>
</dbReference>
<feature type="transmembrane region" description="Helical" evidence="1">
    <location>
        <begin position="6"/>
        <end position="25"/>
    </location>
</feature>
<keyword evidence="4" id="KW-1185">Reference proteome</keyword>
<accession>A0ABX6V1X6</accession>
<proteinExistence type="predicted"/>
<dbReference type="InterPro" id="IPR019617">
    <property type="entry name" value="DUF2489"/>
</dbReference>
<evidence type="ECO:0000256" key="1">
    <source>
        <dbReference type="SAM" id="Phobius"/>
    </source>
</evidence>